<name>A0AAV0H8Y8_9ROSI</name>
<dbReference type="EMBL" id="CAMGYJ010000002">
    <property type="protein sequence ID" value="CAI0381766.1"/>
    <property type="molecule type" value="Genomic_DNA"/>
</dbReference>
<feature type="non-terminal residue" evidence="2">
    <location>
        <position position="1"/>
    </location>
</feature>
<feature type="compositionally biased region" description="Basic and acidic residues" evidence="1">
    <location>
        <begin position="44"/>
        <end position="54"/>
    </location>
</feature>
<dbReference type="Proteomes" id="UP001154282">
    <property type="component" value="Unassembled WGS sequence"/>
</dbReference>
<feature type="region of interest" description="Disordered" evidence="1">
    <location>
        <begin position="34"/>
        <end position="54"/>
    </location>
</feature>
<sequence>PEAVLVGGPILPVPDDGYLPEVRDPAELRRQILQPELTAPPPEINHEEPEERPVDRRRTDLYWLLYFVTNLIVKREQLNQRVERLKSKE</sequence>
<evidence type="ECO:0000313" key="3">
    <source>
        <dbReference type="Proteomes" id="UP001154282"/>
    </source>
</evidence>
<protein>
    <submittedName>
        <fullName evidence="2">Uncharacterized protein</fullName>
    </submittedName>
</protein>
<comment type="caution">
    <text evidence="2">The sequence shown here is derived from an EMBL/GenBank/DDBJ whole genome shotgun (WGS) entry which is preliminary data.</text>
</comment>
<keyword evidence="3" id="KW-1185">Reference proteome</keyword>
<evidence type="ECO:0000313" key="2">
    <source>
        <dbReference type="EMBL" id="CAI0381766.1"/>
    </source>
</evidence>
<dbReference type="AlphaFoldDB" id="A0AAV0H8Y8"/>
<evidence type="ECO:0000256" key="1">
    <source>
        <dbReference type="SAM" id="MobiDB-lite"/>
    </source>
</evidence>
<accession>A0AAV0H8Y8</accession>
<organism evidence="2 3">
    <name type="scientific">Linum tenue</name>
    <dbReference type="NCBI Taxonomy" id="586396"/>
    <lineage>
        <taxon>Eukaryota</taxon>
        <taxon>Viridiplantae</taxon>
        <taxon>Streptophyta</taxon>
        <taxon>Embryophyta</taxon>
        <taxon>Tracheophyta</taxon>
        <taxon>Spermatophyta</taxon>
        <taxon>Magnoliopsida</taxon>
        <taxon>eudicotyledons</taxon>
        <taxon>Gunneridae</taxon>
        <taxon>Pentapetalae</taxon>
        <taxon>rosids</taxon>
        <taxon>fabids</taxon>
        <taxon>Malpighiales</taxon>
        <taxon>Linaceae</taxon>
        <taxon>Linum</taxon>
    </lineage>
</organism>
<proteinExistence type="predicted"/>
<reference evidence="2" key="1">
    <citation type="submission" date="2022-08" db="EMBL/GenBank/DDBJ databases">
        <authorList>
            <person name="Gutierrez-Valencia J."/>
        </authorList>
    </citation>
    <scope>NUCLEOTIDE SEQUENCE</scope>
</reference>
<gene>
    <name evidence="2" type="ORF">LITE_LOCUS3287</name>
</gene>